<dbReference type="InParanoid" id="W3XM63"/>
<reference evidence="3" key="1">
    <citation type="journal article" date="2015" name="BMC Genomics">
        <title>Genomic and transcriptomic analysis of the endophytic fungus Pestalotiopsis fici reveals its lifestyle and high potential for synthesis of natural products.</title>
        <authorList>
            <person name="Wang X."/>
            <person name="Zhang X."/>
            <person name="Liu L."/>
            <person name="Xiang M."/>
            <person name="Wang W."/>
            <person name="Sun X."/>
            <person name="Che Y."/>
            <person name="Guo L."/>
            <person name="Liu G."/>
            <person name="Guo L."/>
            <person name="Wang C."/>
            <person name="Yin W.B."/>
            <person name="Stadler M."/>
            <person name="Zhang X."/>
            <person name="Liu X."/>
        </authorList>
    </citation>
    <scope>NUCLEOTIDE SEQUENCE [LARGE SCALE GENOMIC DNA]</scope>
    <source>
        <strain evidence="3">W106-1 / CGMCC3.15140</strain>
    </source>
</reference>
<sequence>MRSTQETLVEGGKATGPGPLRGLNELDLHLSLLTSRGRFTSMPASPPHVSDTNSSNSVDHYTSEASPRTESSIIVRIDDMDVDEPTPDSGPGQDVVE</sequence>
<protein>
    <submittedName>
        <fullName evidence="2">Uncharacterized protein</fullName>
    </submittedName>
</protein>
<evidence type="ECO:0000256" key="1">
    <source>
        <dbReference type="SAM" id="MobiDB-lite"/>
    </source>
</evidence>
<organism evidence="2 3">
    <name type="scientific">Pestalotiopsis fici (strain W106-1 / CGMCC3.15140)</name>
    <dbReference type="NCBI Taxonomy" id="1229662"/>
    <lineage>
        <taxon>Eukaryota</taxon>
        <taxon>Fungi</taxon>
        <taxon>Dikarya</taxon>
        <taxon>Ascomycota</taxon>
        <taxon>Pezizomycotina</taxon>
        <taxon>Sordariomycetes</taxon>
        <taxon>Xylariomycetidae</taxon>
        <taxon>Amphisphaeriales</taxon>
        <taxon>Sporocadaceae</taxon>
        <taxon>Pestalotiopsis</taxon>
    </lineage>
</organism>
<dbReference type="GeneID" id="19265901"/>
<dbReference type="AlphaFoldDB" id="W3XM63"/>
<feature type="region of interest" description="Disordered" evidence="1">
    <location>
        <begin position="1"/>
        <end position="23"/>
    </location>
</feature>
<feature type="region of interest" description="Disordered" evidence="1">
    <location>
        <begin position="38"/>
        <end position="97"/>
    </location>
</feature>
<gene>
    <name evidence="2" type="ORF">PFICI_00888</name>
</gene>
<evidence type="ECO:0000313" key="3">
    <source>
        <dbReference type="Proteomes" id="UP000030651"/>
    </source>
</evidence>
<evidence type="ECO:0000313" key="2">
    <source>
        <dbReference type="EMBL" id="ETS87060.1"/>
    </source>
</evidence>
<dbReference type="EMBL" id="KI912109">
    <property type="protein sequence ID" value="ETS87060.1"/>
    <property type="molecule type" value="Genomic_DNA"/>
</dbReference>
<dbReference type="KEGG" id="pfy:PFICI_00888"/>
<dbReference type="HOGENOM" id="CLU_2347408_0_0_1"/>
<dbReference type="STRING" id="1229662.W3XM63"/>
<feature type="compositionally biased region" description="Polar residues" evidence="1">
    <location>
        <begin position="50"/>
        <end position="72"/>
    </location>
</feature>
<dbReference type="Proteomes" id="UP000030651">
    <property type="component" value="Unassembled WGS sequence"/>
</dbReference>
<accession>W3XM63</accession>
<keyword evidence="3" id="KW-1185">Reference proteome</keyword>
<dbReference type="RefSeq" id="XP_007827660.1">
    <property type="nucleotide sequence ID" value="XM_007829469.1"/>
</dbReference>
<name>W3XM63_PESFW</name>
<proteinExistence type="predicted"/>